<keyword evidence="5" id="KW-0406">Ion transport</keyword>
<reference evidence="8 9" key="1">
    <citation type="submission" date="2016-12" db="EMBL/GenBank/DDBJ databases">
        <authorList>
            <person name="Song W.-J."/>
            <person name="Kurnit D.M."/>
        </authorList>
    </citation>
    <scope>NUCLEOTIDE SEQUENCE [LARGE SCALE GENOMIC DNA]</scope>
    <source>
        <strain evidence="8 9">IMCC3135</strain>
    </source>
</reference>
<dbReference type="RefSeq" id="WP_088918471.1">
    <property type="nucleotide sequence ID" value="NZ_CP018632.1"/>
</dbReference>
<evidence type="ECO:0000256" key="5">
    <source>
        <dbReference type="ARBA" id="ARBA00022906"/>
    </source>
</evidence>
<dbReference type="GO" id="GO:0006829">
    <property type="term" value="P:zinc ion transport"/>
    <property type="evidence" value="ECO:0007669"/>
    <property type="project" value="UniProtKB-KW"/>
</dbReference>
<evidence type="ECO:0000256" key="2">
    <source>
        <dbReference type="ARBA" id="ARBA00015915"/>
    </source>
</evidence>
<gene>
    <name evidence="8" type="primary">znuA_2</name>
    <name evidence="8" type="ORF">IMCC3135_15825</name>
</gene>
<feature type="region of interest" description="Disordered" evidence="6">
    <location>
        <begin position="118"/>
        <end position="154"/>
    </location>
</feature>
<dbReference type="PANTHER" id="PTHR42953:SF3">
    <property type="entry name" value="HIGH-AFFINITY ZINC UPTAKE SYSTEM PROTEIN ZNUA"/>
    <property type="match status" value="1"/>
</dbReference>
<dbReference type="Proteomes" id="UP000250079">
    <property type="component" value="Chromosome"/>
</dbReference>
<proteinExistence type="inferred from homology"/>
<evidence type="ECO:0000256" key="6">
    <source>
        <dbReference type="SAM" id="MobiDB-lite"/>
    </source>
</evidence>
<feature type="compositionally biased region" description="Acidic residues" evidence="6">
    <location>
        <begin position="121"/>
        <end position="144"/>
    </location>
</feature>
<organism evidence="8 9">
    <name type="scientific">Granulosicoccus antarcticus IMCC3135</name>
    <dbReference type="NCBI Taxonomy" id="1192854"/>
    <lineage>
        <taxon>Bacteria</taxon>
        <taxon>Pseudomonadati</taxon>
        <taxon>Pseudomonadota</taxon>
        <taxon>Gammaproteobacteria</taxon>
        <taxon>Chromatiales</taxon>
        <taxon>Granulosicoccaceae</taxon>
        <taxon>Granulosicoccus</taxon>
    </lineage>
</organism>
<dbReference type="GO" id="GO:0046872">
    <property type="term" value="F:metal ion binding"/>
    <property type="evidence" value="ECO:0007669"/>
    <property type="project" value="InterPro"/>
</dbReference>
<dbReference type="InterPro" id="IPR006127">
    <property type="entry name" value="ZnuA-like"/>
</dbReference>
<feature type="chain" id="PRO_5016394901" description="High-affinity zinc uptake system protein ZnuA" evidence="7">
    <location>
        <begin position="22"/>
        <end position="318"/>
    </location>
</feature>
<dbReference type="PANTHER" id="PTHR42953">
    <property type="entry name" value="HIGH-AFFINITY ZINC UPTAKE SYSTEM PROTEIN ZNUA-RELATED"/>
    <property type="match status" value="1"/>
</dbReference>
<protein>
    <recommendedName>
        <fullName evidence="2">High-affinity zinc uptake system protein ZnuA</fullName>
    </recommendedName>
</protein>
<name>A0A2Z2NZK9_9GAMM</name>
<evidence type="ECO:0000313" key="9">
    <source>
        <dbReference type="Proteomes" id="UP000250079"/>
    </source>
</evidence>
<keyword evidence="3" id="KW-0813">Transport</keyword>
<dbReference type="SUPFAM" id="SSF53807">
    <property type="entry name" value="Helical backbone' metal receptor"/>
    <property type="match status" value="1"/>
</dbReference>
<dbReference type="Pfam" id="PF01297">
    <property type="entry name" value="ZnuA"/>
    <property type="match status" value="1"/>
</dbReference>
<dbReference type="OrthoDB" id="9793396at2"/>
<evidence type="ECO:0000256" key="7">
    <source>
        <dbReference type="SAM" id="SignalP"/>
    </source>
</evidence>
<keyword evidence="5" id="KW-0864">Zinc transport</keyword>
<evidence type="ECO:0000256" key="3">
    <source>
        <dbReference type="ARBA" id="ARBA00022448"/>
    </source>
</evidence>
<keyword evidence="5" id="KW-0862">Zinc</keyword>
<keyword evidence="9" id="KW-1185">Reference proteome</keyword>
<dbReference type="Gene3D" id="3.40.50.1980">
    <property type="entry name" value="Nitrogenase molybdenum iron protein domain"/>
    <property type="match status" value="2"/>
</dbReference>
<dbReference type="EMBL" id="CP018632">
    <property type="protein sequence ID" value="ASJ73247.1"/>
    <property type="molecule type" value="Genomic_DNA"/>
</dbReference>
<evidence type="ECO:0000256" key="4">
    <source>
        <dbReference type="ARBA" id="ARBA00022729"/>
    </source>
</evidence>
<accession>A0A2Z2NZK9</accession>
<comment type="similarity">
    <text evidence="1">Belongs to the bacterial solute-binding protein 9 family.</text>
</comment>
<evidence type="ECO:0000313" key="8">
    <source>
        <dbReference type="EMBL" id="ASJ73247.1"/>
    </source>
</evidence>
<dbReference type="KEGG" id="gai:IMCC3135_15825"/>
<keyword evidence="4 7" id="KW-0732">Signal</keyword>
<feature type="signal peptide" evidence="7">
    <location>
        <begin position="1"/>
        <end position="21"/>
    </location>
</feature>
<sequence>MNKTVLPVALASLITATIGHADVPAVAVDIAPVHSLVAQVMGTLGKPELVVSPGASPHGYSMRPSEARSLENADIVFWVSSGLTPWLADTIDTLARDAVQVELVKVLGSTTLIKRDSALFEADEHEEDEHEKDEGEGEEHTEDTESQHSNTDPHAWLDPSNAMIWLDSIADELSKADPENAAVYSANAMSGKAAITAAKKDVEASLAPVRGRHFIVFHDAYHYFEDAFDFPASGAISLGDATSPGVARIQQIQDRVAEANVTCVLTEPQFNPSLVETVLEGTEARSSEIDPLGTYIETGPDLYPQLLRKLATALAGCV</sequence>
<dbReference type="InterPro" id="IPR050492">
    <property type="entry name" value="Bact_metal-bind_prot9"/>
</dbReference>
<evidence type="ECO:0000256" key="1">
    <source>
        <dbReference type="ARBA" id="ARBA00011028"/>
    </source>
</evidence>
<dbReference type="AlphaFoldDB" id="A0A2Z2NZK9"/>